<organism evidence="1">
    <name type="scientific">Anguilla anguilla</name>
    <name type="common">European freshwater eel</name>
    <name type="synonym">Muraena anguilla</name>
    <dbReference type="NCBI Taxonomy" id="7936"/>
    <lineage>
        <taxon>Eukaryota</taxon>
        <taxon>Metazoa</taxon>
        <taxon>Chordata</taxon>
        <taxon>Craniata</taxon>
        <taxon>Vertebrata</taxon>
        <taxon>Euteleostomi</taxon>
        <taxon>Actinopterygii</taxon>
        <taxon>Neopterygii</taxon>
        <taxon>Teleostei</taxon>
        <taxon>Anguilliformes</taxon>
        <taxon>Anguillidae</taxon>
        <taxon>Anguilla</taxon>
    </lineage>
</organism>
<accession>A0A0E9UVQ2</accession>
<evidence type="ECO:0000313" key="1">
    <source>
        <dbReference type="EMBL" id="JAH69821.1"/>
    </source>
</evidence>
<reference evidence="1" key="2">
    <citation type="journal article" date="2015" name="Fish Shellfish Immunol.">
        <title>Early steps in the European eel (Anguilla anguilla)-Vibrio vulnificus interaction in the gills: Role of the RtxA13 toxin.</title>
        <authorList>
            <person name="Callol A."/>
            <person name="Pajuelo D."/>
            <person name="Ebbesson L."/>
            <person name="Teles M."/>
            <person name="MacKenzie S."/>
            <person name="Amaro C."/>
        </authorList>
    </citation>
    <scope>NUCLEOTIDE SEQUENCE</scope>
</reference>
<dbReference type="EMBL" id="GBXM01038756">
    <property type="protein sequence ID" value="JAH69821.1"/>
    <property type="molecule type" value="Transcribed_RNA"/>
</dbReference>
<protein>
    <submittedName>
        <fullName evidence="1">Uncharacterized protein</fullName>
    </submittedName>
</protein>
<name>A0A0E9UVQ2_ANGAN</name>
<reference evidence="1" key="1">
    <citation type="submission" date="2014-11" db="EMBL/GenBank/DDBJ databases">
        <authorList>
            <person name="Amaro Gonzalez C."/>
        </authorList>
    </citation>
    <scope>NUCLEOTIDE SEQUENCE</scope>
</reference>
<dbReference type="EMBL" id="GBXM01033793">
    <property type="protein sequence ID" value="JAH74784.1"/>
    <property type="molecule type" value="Transcribed_RNA"/>
</dbReference>
<proteinExistence type="predicted"/>
<sequence>MTCQCGPTCTHAHTHRRVAPVLLVESGLGSGFH</sequence>
<dbReference type="AlphaFoldDB" id="A0A0E9UVQ2"/>